<feature type="transmembrane region" description="Helical" evidence="1">
    <location>
        <begin position="266"/>
        <end position="284"/>
    </location>
</feature>
<dbReference type="SUPFAM" id="SSF103481">
    <property type="entry name" value="Multidrug resistance efflux transporter EmrE"/>
    <property type="match status" value="1"/>
</dbReference>
<organism evidence="3">
    <name type="scientific">Pseudomonas aeruginosa</name>
    <dbReference type="NCBI Taxonomy" id="287"/>
    <lineage>
        <taxon>Bacteria</taxon>
        <taxon>Pseudomonadati</taxon>
        <taxon>Pseudomonadota</taxon>
        <taxon>Gammaproteobacteria</taxon>
        <taxon>Pseudomonadales</taxon>
        <taxon>Pseudomonadaceae</taxon>
        <taxon>Pseudomonas</taxon>
    </lineage>
</organism>
<feature type="transmembrane region" description="Helical" evidence="1">
    <location>
        <begin position="239"/>
        <end position="260"/>
    </location>
</feature>
<dbReference type="AlphaFoldDB" id="A0A7M3A8R7"/>
<feature type="domain" description="EamA" evidence="2">
    <location>
        <begin position="149"/>
        <end position="282"/>
    </location>
</feature>
<feature type="transmembrane region" description="Helical" evidence="1">
    <location>
        <begin position="12"/>
        <end position="37"/>
    </location>
</feature>
<evidence type="ECO:0000313" key="4">
    <source>
        <dbReference type="EMBL" id="QOJ65913.1"/>
    </source>
</evidence>
<feature type="transmembrane region" description="Helical" evidence="1">
    <location>
        <begin position="148"/>
        <end position="168"/>
    </location>
</feature>
<evidence type="ECO:0000313" key="3">
    <source>
        <dbReference type="EMBL" id="QOJ64819.1"/>
    </source>
</evidence>
<sequence>MEYHTSLSTRVARVSPIILVVFSIFSVQIGTAIAIYLFHAVPASGAAFYNALFSAVVLGIFSRNAKIQLSLNGVAYLLCFGASIAGMFLTFFYAVERIPMAIGSTIEFMGPLALSVVFARRPIHFLFILLAIAGVVVLMPSVGSKLDAIGVFYAVLSAAFWALFILLCPKVTENCHGESGLALGMAIAAVIIFPFAWLQNGLLNITLSILFGEFLMALFSTIIPLSLEYIALRSMSARSFGVVVSMEPVASALVAFVVLAQPIYPRMAIAIIAVTVAAIGITLTEEKNE</sequence>
<keyword evidence="3" id="KW-0614">Plasmid</keyword>
<proteinExistence type="predicted"/>
<feature type="transmembrane region" description="Helical" evidence="1">
    <location>
        <begin position="205"/>
        <end position="227"/>
    </location>
</feature>
<dbReference type="Pfam" id="PF00892">
    <property type="entry name" value="EamA"/>
    <property type="match status" value="1"/>
</dbReference>
<keyword evidence="1" id="KW-1133">Transmembrane helix</keyword>
<keyword evidence="1" id="KW-0472">Membrane</keyword>
<feature type="transmembrane region" description="Helical" evidence="1">
    <location>
        <begin position="125"/>
        <end position="142"/>
    </location>
</feature>
<accession>A0A7M3A8R7</accession>
<feature type="transmembrane region" description="Helical" evidence="1">
    <location>
        <begin position="73"/>
        <end position="94"/>
    </location>
</feature>
<dbReference type="InterPro" id="IPR000620">
    <property type="entry name" value="EamA_dom"/>
</dbReference>
<dbReference type="RefSeq" id="WP_023098889.1">
    <property type="nucleotide sequence ID" value="NZ_AP014622.1"/>
</dbReference>
<dbReference type="EMBL" id="MT732184">
    <property type="protein sequence ID" value="QOJ64819.1"/>
    <property type="molecule type" value="Genomic_DNA"/>
</dbReference>
<feature type="transmembrane region" description="Helical" evidence="1">
    <location>
        <begin position="180"/>
        <end position="199"/>
    </location>
</feature>
<reference evidence="3" key="1">
    <citation type="journal article" date="2021" name="Antimicrob. Agents Chemother.">
        <title>Epidemic territorial spread of IncP-2-type VIM-2 carbapenemase-encoding megaplasmids in nosocomial Pseudomonas aeruginosa populations.</title>
        <authorList>
            <person name="Urbanowicz P."/>
            <person name="Bitar I."/>
            <person name="Izdebski R."/>
            <person name="Baraniak A."/>
            <person name="Literacka E."/>
            <person name="Hrabak J."/>
            <person name="Gniadkowski M."/>
        </authorList>
    </citation>
    <scope>NUCLEOTIDE SEQUENCE</scope>
    <source>
        <strain evidence="4">NMI2635/08</strain>
        <strain evidence="3">NMI3438/07</strain>
        <plasmid evidence="3">pPUV-6</plasmid>
        <plasmid evidence="4">pPUV-8</plasmid>
    </source>
</reference>
<dbReference type="EMBL" id="MT732186">
    <property type="protein sequence ID" value="QOJ65913.1"/>
    <property type="molecule type" value="Genomic_DNA"/>
</dbReference>
<feature type="transmembrane region" description="Helical" evidence="1">
    <location>
        <begin position="43"/>
        <end position="61"/>
    </location>
</feature>
<protein>
    <submittedName>
        <fullName evidence="3">EamA family transporter</fullName>
    </submittedName>
</protein>
<evidence type="ECO:0000259" key="2">
    <source>
        <dbReference type="Pfam" id="PF00892"/>
    </source>
</evidence>
<dbReference type="InterPro" id="IPR037185">
    <property type="entry name" value="EmrE-like"/>
</dbReference>
<geneLocation type="plasmid" evidence="3">
    <name>pPUV-6</name>
</geneLocation>
<dbReference type="GO" id="GO:0016020">
    <property type="term" value="C:membrane"/>
    <property type="evidence" value="ECO:0007669"/>
    <property type="project" value="InterPro"/>
</dbReference>
<keyword evidence="1" id="KW-0812">Transmembrane</keyword>
<name>A0A7M3A8R7_PSEAI</name>
<geneLocation type="plasmid" evidence="4">
    <name>pPUV-8</name>
</geneLocation>
<evidence type="ECO:0000256" key="1">
    <source>
        <dbReference type="SAM" id="Phobius"/>
    </source>
</evidence>
<feature type="transmembrane region" description="Helical" evidence="1">
    <location>
        <begin position="100"/>
        <end position="118"/>
    </location>
</feature>